<evidence type="ECO:0000256" key="1">
    <source>
        <dbReference type="SAM" id="MobiDB-lite"/>
    </source>
</evidence>
<gene>
    <name evidence="2" type="ORF">M422DRAFT_49467</name>
</gene>
<dbReference type="Proteomes" id="UP000054279">
    <property type="component" value="Unassembled WGS sequence"/>
</dbReference>
<sequence length="102" mass="11036">MSTSVETMTLQVPQHRTDISTSLADSSSPSFLNMSTEPYPSYANNESARSIAGSTSRDSFYYEADDMAAPPPFIIVEAPTGLSSSMDVLHSEAIPLSERKLD</sequence>
<evidence type="ECO:0000313" key="3">
    <source>
        <dbReference type="Proteomes" id="UP000054279"/>
    </source>
</evidence>
<reference evidence="2 3" key="1">
    <citation type="submission" date="2014-06" db="EMBL/GenBank/DDBJ databases">
        <title>Evolutionary Origins and Diversification of the Mycorrhizal Mutualists.</title>
        <authorList>
            <consortium name="DOE Joint Genome Institute"/>
            <consortium name="Mycorrhizal Genomics Consortium"/>
            <person name="Kohler A."/>
            <person name="Kuo A."/>
            <person name="Nagy L.G."/>
            <person name="Floudas D."/>
            <person name="Copeland A."/>
            <person name="Barry K.W."/>
            <person name="Cichocki N."/>
            <person name="Veneault-Fourrey C."/>
            <person name="LaButti K."/>
            <person name="Lindquist E.A."/>
            <person name="Lipzen A."/>
            <person name="Lundell T."/>
            <person name="Morin E."/>
            <person name="Murat C."/>
            <person name="Riley R."/>
            <person name="Ohm R."/>
            <person name="Sun H."/>
            <person name="Tunlid A."/>
            <person name="Henrissat B."/>
            <person name="Grigoriev I.V."/>
            <person name="Hibbett D.S."/>
            <person name="Martin F."/>
        </authorList>
    </citation>
    <scope>NUCLEOTIDE SEQUENCE [LARGE SCALE GENOMIC DNA]</scope>
    <source>
        <strain evidence="2 3">SS14</strain>
    </source>
</reference>
<evidence type="ECO:0000313" key="2">
    <source>
        <dbReference type="EMBL" id="KIJ39968.1"/>
    </source>
</evidence>
<feature type="region of interest" description="Disordered" evidence="1">
    <location>
        <begin position="16"/>
        <end position="50"/>
    </location>
</feature>
<organism evidence="2 3">
    <name type="scientific">Sphaerobolus stellatus (strain SS14)</name>
    <dbReference type="NCBI Taxonomy" id="990650"/>
    <lineage>
        <taxon>Eukaryota</taxon>
        <taxon>Fungi</taxon>
        <taxon>Dikarya</taxon>
        <taxon>Basidiomycota</taxon>
        <taxon>Agaricomycotina</taxon>
        <taxon>Agaricomycetes</taxon>
        <taxon>Phallomycetidae</taxon>
        <taxon>Geastrales</taxon>
        <taxon>Sphaerobolaceae</taxon>
        <taxon>Sphaerobolus</taxon>
    </lineage>
</organism>
<keyword evidence="3" id="KW-1185">Reference proteome</keyword>
<dbReference type="HOGENOM" id="CLU_2279294_0_0_1"/>
<proteinExistence type="predicted"/>
<dbReference type="AlphaFoldDB" id="A0A0C9UA33"/>
<dbReference type="EMBL" id="KN837148">
    <property type="protein sequence ID" value="KIJ39968.1"/>
    <property type="molecule type" value="Genomic_DNA"/>
</dbReference>
<protein>
    <submittedName>
        <fullName evidence="2">Uncharacterized protein</fullName>
    </submittedName>
</protein>
<accession>A0A0C9UA33</accession>
<name>A0A0C9UA33_SPHS4</name>